<name>A0ABV7YYS0_9BACT</name>
<sequence>MKNILIILSFVLSFTSCIDVNNVINPGDKPIVEAYLAPNHTVSMKVFTEIPYSETDSTFSVPISGLSITIKNLSGASFTLTESETKGTYVSTAKLGAAGQTYSMSFVHNGRTVSATTILPVKPVGFKMSVSEIERIYRDLSSGFQSGGGPGGPPQGGGFQQEARVNIDLSWTNPDEIYHFVAAQYLETTLSPIVQFPTNETGFTRPARRFTNRPIKTSTSNLQSQQFEYFGRYAIILYRLNPDYAALYENDNTSSQNLVTPVSTIENGLGIFTGVNADTLILNVKKQVL</sequence>
<reference evidence="2" key="1">
    <citation type="journal article" date="2019" name="Int. J. Syst. Evol. Microbiol.">
        <title>The Global Catalogue of Microorganisms (GCM) 10K type strain sequencing project: providing services to taxonomists for standard genome sequencing and annotation.</title>
        <authorList>
            <consortium name="The Broad Institute Genomics Platform"/>
            <consortium name="The Broad Institute Genome Sequencing Center for Infectious Disease"/>
            <person name="Wu L."/>
            <person name="Ma J."/>
        </authorList>
    </citation>
    <scope>NUCLEOTIDE SEQUENCE [LARGE SCALE GENOMIC DNA]</scope>
    <source>
        <strain evidence="2">CECT 7956</strain>
    </source>
</reference>
<dbReference type="PROSITE" id="PS51257">
    <property type="entry name" value="PROKAR_LIPOPROTEIN"/>
    <property type="match status" value="1"/>
</dbReference>
<evidence type="ECO:0000313" key="1">
    <source>
        <dbReference type="EMBL" id="MFC3811343.1"/>
    </source>
</evidence>
<keyword evidence="2" id="KW-1185">Reference proteome</keyword>
<protein>
    <submittedName>
        <fullName evidence="1">DUF4249 family protein</fullName>
    </submittedName>
</protein>
<organism evidence="1 2">
    <name type="scientific">Lacihabitans lacunae</name>
    <dbReference type="NCBI Taxonomy" id="1028214"/>
    <lineage>
        <taxon>Bacteria</taxon>
        <taxon>Pseudomonadati</taxon>
        <taxon>Bacteroidota</taxon>
        <taxon>Cytophagia</taxon>
        <taxon>Cytophagales</taxon>
        <taxon>Leadbetterellaceae</taxon>
        <taxon>Lacihabitans</taxon>
    </lineage>
</organism>
<proteinExistence type="predicted"/>
<comment type="caution">
    <text evidence="1">The sequence shown here is derived from an EMBL/GenBank/DDBJ whole genome shotgun (WGS) entry which is preliminary data.</text>
</comment>
<dbReference type="RefSeq" id="WP_379838184.1">
    <property type="nucleotide sequence ID" value="NZ_JBHRYQ010000001.1"/>
</dbReference>
<gene>
    <name evidence="1" type="ORF">ACFOOI_11825</name>
</gene>
<dbReference type="EMBL" id="JBHRYQ010000001">
    <property type="protein sequence ID" value="MFC3811343.1"/>
    <property type="molecule type" value="Genomic_DNA"/>
</dbReference>
<dbReference type="Proteomes" id="UP001595616">
    <property type="component" value="Unassembled WGS sequence"/>
</dbReference>
<evidence type="ECO:0000313" key="2">
    <source>
        <dbReference type="Proteomes" id="UP001595616"/>
    </source>
</evidence>
<accession>A0ABV7YYS0</accession>